<dbReference type="SUPFAM" id="SSF89372">
    <property type="entry name" value="Fucose-specific lectin"/>
    <property type="match status" value="2"/>
</dbReference>
<reference evidence="1 2" key="1">
    <citation type="submission" date="2020-08" db="EMBL/GenBank/DDBJ databases">
        <title>Sequencing the genomes of 1000 actinobacteria strains.</title>
        <authorList>
            <person name="Klenk H.-P."/>
        </authorList>
    </citation>
    <scope>NUCLEOTIDE SEQUENCE [LARGE SCALE GENOMIC DNA]</scope>
    <source>
        <strain evidence="1 2">DSM 45584</strain>
    </source>
</reference>
<dbReference type="AlphaFoldDB" id="A0A840Q022"/>
<gene>
    <name evidence="1" type="ORF">BJ970_003416</name>
</gene>
<dbReference type="Gene3D" id="2.120.10.70">
    <property type="entry name" value="Fucose-specific lectin"/>
    <property type="match status" value="2"/>
</dbReference>
<protein>
    <submittedName>
        <fullName evidence="1">Uncharacterized protein YciU (UPF0263 family)</fullName>
    </submittedName>
</protein>
<keyword evidence="2" id="KW-1185">Reference proteome</keyword>
<evidence type="ECO:0000313" key="1">
    <source>
        <dbReference type="EMBL" id="MBB5155882.1"/>
    </source>
</evidence>
<evidence type="ECO:0000313" key="2">
    <source>
        <dbReference type="Proteomes" id="UP000584374"/>
    </source>
</evidence>
<accession>A0A840Q022</accession>
<dbReference type="Proteomes" id="UP000584374">
    <property type="component" value="Unassembled WGS sequence"/>
</dbReference>
<organism evidence="1 2">
    <name type="scientific">Saccharopolyspora phatthalungensis</name>
    <dbReference type="NCBI Taxonomy" id="664693"/>
    <lineage>
        <taxon>Bacteria</taxon>
        <taxon>Bacillati</taxon>
        <taxon>Actinomycetota</taxon>
        <taxon>Actinomycetes</taxon>
        <taxon>Pseudonocardiales</taxon>
        <taxon>Pseudonocardiaceae</taxon>
        <taxon>Saccharopolyspora</taxon>
    </lineage>
</organism>
<sequence>MSQAAEVNKLAETVTAVGFFQLPGQAVFDHEKQQVAAVSRAPGNLDLFVIGYDNHVWSTFWNEYAGWSDDWFPLPGQAVFDHGHQEIAAVSRAPGKLDLFVIGYDNHVWSTFWNDHAGWSDDWFPLPGQAIFDHEKQQVAAVSRAPGKLDLFVIGYDNRGWSTFWNEYAGWSDDWFPLPGQAVFDHEYQEIAAVSRAPGNLDLFVLGYDNRGWSTFWNEYAGWSDDWFPLPGQAVFDHEYQEIAAVSRAPGNLDLFVLGYDNRGWSTFWNEYAGWSDDWFPLPGQAVFDHEHQEIAAVSRAPGNLDLFVLGYDNHGWSTFWNEYAGWS</sequence>
<dbReference type="EMBL" id="JACHIW010000001">
    <property type="protein sequence ID" value="MBB5155882.1"/>
    <property type="molecule type" value="Genomic_DNA"/>
</dbReference>
<proteinExistence type="predicted"/>
<dbReference type="RefSeq" id="WP_184727144.1">
    <property type="nucleotide sequence ID" value="NZ_JACHIW010000001.1"/>
</dbReference>
<comment type="caution">
    <text evidence="1">The sequence shown here is derived from an EMBL/GenBank/DDBJ whole genome shotgun (WGS) entry which is preliminary data.</text>
</comment>
<name>A0A840Q022_9PSEU</name>